<dbReference type="EMBL" id="OX395131">
    <property type="protein sequence ID" value="CAI5776760.1"/>
    <property type="molecule type" value="Genomic_DNA"/>
</dbReference>
<name>A0AA35KEQ1_9SAUR</name>
<gene>
    <name evidence="1" type="ORF">PODLI_1B038382</name>
</gene>
<sequence>MREAFSALSGGAARHSRPFLRFSSERLHRRVFSAASSGLKERQSREKRGIALREENFGYLPGN</sequence>
<evidence type="ECO:0000313" key="1">
    <source>
        <dbReference type="EMBL" id="CAI5776760.1"/>
    </source>
</evidence>
<dbReference type="Proteomes" id="UP001178461">
    <property type="component" value="Chromosome 6"/>
</dbReference>
<keyword evidence="2" id="KW-1185">Reference proteome</keyword>
<dbReference type="AlphaFoldDB" id="A0AA35KEQ1"/>
<protein>
    <submittedName>
        <fullName evidence="1">Uncharacterized protein</fullName>
    </submittedName>
</protein>
<reference evidence="1" key="1">
    <citation type="submission" date="2022-12" db="EMBL/GenBank/DDBJ databases">
        <authorList>
            <person name="Alioto T."/>
            <person name="Alioto T."/>
            <person name="Gomez Garrido J."/>
        </authorList>
    </citation>
    <scope>NUCLEOTIDE SEQUENCE</scope>
</reference>
<organism evidence="1 2">
    <name type="scientific">Podarcis lilfordi</name>
    <name type="common">Lilford's wall lizard</name>
    <dbReference type="NCBI Taxonomy" id="74358"/>
    <lineage>
        <taxon>Eukaryota</taxon>
        <taxon>Metazoa</taxon>
        <taxon>Chordata</taxon>
        <taxon>Craniata</taxon>
        <taxon>Vertebrata</taxon>
        <taxon>Euteleostomi</taxon>
        <taxon>Lepidosauria</taxon>
        <taxon>Squamata</taxon>
        <taxon>Bifurcata</taxon>
        <taxon>Unidentata</taxon>
        <taxon>Episquamata</taxon>
        <taxon>Laterata</taxon>
        <taxon>Lacertibaenia</taxon>
        <taxon>Lacertidae</taxon>
        <taxon>Podarcis</taxon>
    </lineage>
</organism>
<accession>A0AA35KEQ1</accession>
<proteinExistence type="predicted"/>
<evidence type="ECO:0000313" key="2">
    <source>
        <dbReference type="Proteomes" id="UP001178461"/>
    </source>
</evidence>